<reference evidence="2 3" key="1">
    <citation type="journal article" date="2020" name="G3 (Bethesda)">
        <title>Improved Reference Genome for Cyclotella cryptica CCMP332, a Model for Cell Wall Morphogenesis, Salinity Adaptation, and Lipid Production in Diatoms (Bacillariophyta).</title>
        <authorList>
            <person name="Roberts W.R."/>
            <person name="Downey K.M."/>
            <person name="Ruck E.C."/>
            <person name="Traller J.C."/>
            <person name="Alverson A.J."/>
        </authorList>
    </citation>
    <scope>NUCLEOTIDE SEQUENCE [LARGE SCALE GENOMIC DNA]</scope>
    <source>
        <strain evidence="2 3">CCMP332</strain>
    </source>
</reference>
<feature type="signal peptide" evidence="1">
    <location>
        <begin position="1"/>
        <end position="17"/>
    </location>
</feature>
<organism evidence="2 3">
    <name type="scientific">Cyclotella cryptica</name>
    <dbReference type="NCBI Taxonomy" id="29204"/>
    <lineage>
        <taxon>Eukaryota</taxon>
        <taxon>Sar</taxon>
        <taxon>Stramenopiles</taxon>
        <taxon>Ochrophyta</taxon>
        <taxon>Bacillariophyta</taxon>
        <taxon>Coscinodiscophyceae</taxon>
        <taxon>Thalassiosirophycidae</taxon>
        <taxon>Stephanodiscales</taxon>
        <taxon>Stephanodiscaceae</taxon>
        <taxon>Cyclotella</taxon>
    </lineage>
</organism>
<gene>
    <name evidence="2" type="ORF">HJC23_003646</name>
</gene>
<comment type="caution">
    <text evidence="2">The sequence shown here is derived from an EMBL/GenBank/DDBJ whole genome shotgun (WGS) entry which is preliminary data.</text>
</comment>
<evidence type="ECO:0000313" key="2">
    <source>
        <dbReference type="EMBL" id="KAL3800350.1"/>
    </source>
</evidence>
<dbReference type="InterPro" id="IPR036397">
    <property type="entry name" value="RNaseH_sf"/>
</dbReference>
<accession>A0ABD3QJ02</accession>
<proteinExistence type="predicted"/>
<feature type="chain" id="PRO_5044802193" description="RNase H type-1 domain-containing protein" evidence="1">
    <location>
        <begin position="18"/>
        <end position="429"/>
    </location>
</feature>
<dbReference type="Gene3D" id="3.30.420.10">
    <property type="entry name" value="Ribonuclease H-like superfamily/Ribonuclease H"/>
    <property type="match status" value="1"/>
</dbReference>
<sequence length="429" mass="49392">MIITFIIVSLILNFDGSLRPPRDPIPGFTRYPVTSHDSDKIASCSAAILIEPDEYFERADRYSRCYHVYDARVLAVGGKLLQLTPGMTSADAEYDGLLLGLEELSSYLSKDENVNERILNDVDPVLVIRGDCKAIIDQFNERSTPRKLELKYNIAMDRIRSIQDLYFTRGNKTDSQQCTKLLSLRFEHIPRENNRLCDAICNLSINQKQRYSAESIYDFIRMGEAQASEESSNREIMRPKSKRKPTRNKHFQEAFDRICNTDSSLKLCHSSQLALACELAIAAIHQSDFTVLSRLADFFMVMSRRWSRIYYFKDKHTRDVEKALLGVSRSCRTLSRQCVKASTDSFTDRGDEVIVELRSLLAFFTNSNTHDGMDYRDRSQYPFVDLPRLYDEIDDEYCRGILQKWDLLASADVKRGALGLEFGLWLHLN</sequence>
<protein>
    <recommendedName>
        <fullName evidence="4">RNase H type-1 domain-containing protein</fullName>
    </recommendedName>
</protein>
<dbReference type="Proteomes" id="UP001516023">
    <property type="component" value="Unassembled WGS sequence"/>
</dbReference>
<evidence type="ECO:0000256" key="1">
    <source>
        <dbReference type="SAM" id="SignalP"/>
    </source>
</evidence>
<keyword evidence="1" id="KW-0732">Signal</keyword>
<dbReference type="AlphaFoldDB" id="A0ABD3QJ02"/>
<evidence type="ECO:0000313" key="3">
    <source>
        <dbReference type="Proteomes" id="UP001516023"/>
    </source>
</evidence>
<keyword evidence="3" id="KW-1185">Reference proteome</keyword>
<evidence type="ECO:0008006" key="4">
    <source>
        <dbReference type="Google" id="ProtNLM"/>
    </source>
</evidence>
<dbReference type="EMBL" id="JABMIG020000033">
    <property type="protein sequence ID" value="KAL3800350.1"/>
    <property type="molecule type" value="Genomic_DNA"/>
</dbReference>
<name>A0ABD3QJ02_9STRA</name>